<dbReference type="GO" id="GO:0016810">
    <property type="term" value="F:hydrolase activity, acting on carbon-nitrogen (but not peptide) bonds"/>
    <property type="evidence" value="ECO:0007669"/>
    <property type="project" value="InterPro"/>
</dbReference>
<dbReference type="RefSeq" id="WP_249285847.1">
    <property type="nucleotide sequence ID" value="NZ_JACRSO010000006.1"/>
</dbReference>
<proteinExistence type="predicted"/>
<dbReference type="PROSITE" id="PS51677">
    <property type="entry name" value="NODB"/>
    <property type="match status" value="1"/>
</dbReference>
<feature type="region of interest" description="Disordered" evidence="3">
    <location>
        <begin position="78"/>
        <end position="128"/>
    </location>
</feature>
<dbReference type="GO" id="GO:0016020">
    <property type="term" value="C:membrane"/>
    <property type="evidence" value="ECO:0007669"/>
    <property type="project" value="TreeGrafter"/>
</dbReference>
<feature type="domain" description="NodB homology" evidence="4">
    <location>
        <begin position="140"/>
        <end position="324"/>
    </location>
</feature>
<gene>
    <name evidence="5" type="ORF">H8699_11715</name>
</gene>
<protein>
    <submittedName>
        <fullName evidence="5">Polysaccharide deacetylase family protein</fullName>
    </submittedName>
</protein>
<dbReference type="GO" id="GO:0005975">
    <property type="term" value="P:carbohydrate metabolic process"/>
    <property type="evidence" value="ECO:0007669"/>
    <property type="project" value="InterPro"/>
</dbReference>
<dbReference type="GO" id="GO:0046872">
    <property type="term" value="F:metal ion binding"/>
    <property type="evidence" value="ECO:0007669"/>
    <property type="project" value="UniProtKB-KW"/>
</dbReference>
<keyword evidence="1" id="KW-0479">Metal-binding</keyword>
<dbReference type="PANTHER" id="PTHR10587">
    <property type="entry name" value="GLYCOSYL TRANSFERASE-RELATED"/>
    <property type="match status" value="1"/>
</dbReference>
<dbReference type="InterPro" id="IPR011330">
    <property type="entry name" value="Glyco_hydro/deAcase_b/a-brl"/>
</dbReference>
<evidence type="ECO:0000313" key="6">
    <source>
        <dbReference type="Proteomes" id="UP000654279"/>
    </source>
</evidence>
<reference evidence="5" key="1">
    <citation type="submission" date="2020-08" db="EMBL/GenBank/DDBJ databases">
        <title>Genome public.</title>
        <authorList>
            <person name="Liu C."/>
            <person name="Sun Q."/>
        </authorList>
    </citation>
    <scope>NUCLEOTIDE SEQUENCE</scope>
    <source>
        <strain evidence="5">NSJ-44</strain>
    </source>
</reference>
<dbReference type="InterPro" id="IPR002509">
    <property type="entry name" value="NODB_dom"/>
</dbReference>
<evidence type="ECO:0000259" key="4">
    <source>
        <dbReference type="PROSITE" id="PS51677"/>
    </source>
</evidence>
<evidence type="ECO:0000256" key="1">
    <source>
        <dbReference type="ARBA" id="ARBA00022723"/>
    </source>
</evidence>
<name>A0A926D2I5_9FIRM</name>
<dbReference type="SUPFAM" id="SSF88713">
    <property type="entry name" value="Glycoside hydrolase/deacetylase"/>
    <property type="match status" value="1"/>
</dbReference>
<dbReference type="InterPro" id="IPR050248">
    <property type="entry name" value="Polysacc_deacetylase_ArnD"/>
</dbReference>
<dbReference type="Pfam" id="PF01522">
    <property type="entry name" value="Polysacc_deac_1"/>
    <property type="match status" value="1"/>
</dbReference>
<organism evidence="5 6">
    <name type="scientific">Luoshenia tenuis</name>
    <dbReference type="NCBI Taxonomy" id="2763654"/>
    <lineage>
        <taxon>Bacteria</taxon>
        <taxon>Bacillati</taxon>
        <taxon>Bacillota</taxon>
        <taxon>Clostridia</taxon>
        <taxon>Christensenellales</taxon>
        <taxon>Christensenellaceae</taxon>
        <taxon>Luoshenia</taxon>
    </lineage>
</organism>
<evidence type="ECO:0000256" key="3">
    <source>
        <dbReference type="SAM" id="MobiDB-lite"/>
    </source>
</evidence>
<dbReference type="AlphaFoldDB" id="A0A926D2I5"/>
<dbReference type="EMBL" id="JACRSO010000006">
    <property type="protein sequence ID" value="MBC8530098.1"/>
    <property type="molecule type" value="Genomic_DNA"/>
</dbReference>
<feature type="compositionally biased region" description="Basic residues" evidence="3">
    <location>
        <begin position="10"/>
        <end position="21"/>
    </location>
</feature>
<dbReference type="CDD" id="cd10917">
    <property type="entry name" value="CE4_NodB_like_6s_7s"/>
    <property type="match status" value="1"/>
</dbReference>
<dbReference type="Proteomes" id="UP000654279">
    <property type="component" value="Unassembled WGS sequence"/>
</dbReference>
<feature type="region of interest" description="Disordered" evidence="3">
    <location>
        <begin position="1"/>
        <end position="21"/>
    </location>
</feature>
<evidence type="ECO:0000256" key="2">
    <source>
        <dbReference type="ARBA" id="ARBA00022801"/>
    </source>
</evidence>
<evidence type="ECO:0000313" key="5">
    <source>
        <dbReference type="EMBL" id="MBC8530098.1"/>
    </source>
</evidence>
<keyword evidence="6" id="KW-1185">Reference proteome</keyword>
<dbReference type="Gene3D" id="3.20.20.370">
    <property type="entry name" value="Glycoside hydrolase/deacetylase"/>
    <property type="match status" value="1"/>
</dbReference>
<dbReference type="PANTHER" id="PTHR10587:SF133">
    <property type="entry name" value="CHITIN DEACETYLASE 1-RELATED"/>
    <property type="match status" value="1"/>
</dbReference>
<keyword evidence="2" id="KW-0378">Hydrolase</keyword>
<accession>A0A926D2I5</accession>
<feature type="compositionally biased region" description="Pro residues" evidence="3">
    <location>
        <begin position="98"/>
        <end position="116"/>
    </location>
</feature>
<sequence length="331" mass="35890">MLHTNEKLPRATRPRRGKHRKKTAFRVIPLLLFVLTLTFLSIPAAVQPSSAGRVDSGMRQQYLALVSSQRQPLKKLEALSTAPKSGKPVRFEMDYKPLPTPTPTPASTPTPAPPAPSGGGSSTFTAGAPVKVFHGPRGRGRVAITFDDGYHSSAITKILDVLGAKNVHTTFFPTGQALGQNHALWQRAVAEGHEIGNHTMTHPRLDKLDAAGIRSELQGMENQLQKALGGSAPALRFMRPPYGCGGFKESETILSVSGQMNYSGVIMWSVDPNDCKTKTAPARLQHILERVKDGDIILLHTIDMDAEILSSLIDQLRAKGLEPGGIDWLFS</sequence>
<comment type="caution">
    <text evidence="5">The sequence shown here is derived from an EMBL/GenBank/DDBJ whole genome shotgun (WGS) entry which is preliminary data.</text>
</comment>